<dbReference type="VEuPathDB" id="CryptoDB:cand_016090"/>
<keyword evidence="1" id="KW-0547">Nucleotide-binding</keyword>
<evidence type="ECO:0000256" key="3">
    <source>
        <dbReference type="SAM" id="MobiDB-lite"/>
    </source>
</evidence>
<dbReference type="AlphaFoldDB" id="A0A1J4MTN2"/>
<dbReference type="SUPFAM" id="SSF53067">
    <property type="entry name" value="Actin-like ATPase domain"/>
    <property type="match status" value="2"/>
</dbReference>
<proteinExistence type="predicted"/>
<evidence type="ECO:0000313" key="5">
    <source>
        <dbReference type="Proteomes" id="UP000186804"/>
    </source>
</evidence>
<dbReference type="PROSITE" id="PS01036">
    <property type="entry name" value="HSP70_3"/>
    <property type="match status" value="1"/>
</dbReference>
<evidence type="ECO:0000256" key="1">
    <source>
        <dbReference type="ARBA" id="ARBA00022741"/>
    </source>
</evidence>
<evidence type="ECO:0000256" key="2">
    <source>
        <dbReference type="ARBA" id="ARBA00022840"/>
    </source>
</evidence>
<accession>A0A1J4MTN2</accession>
<dbReference type="SUPFAM" id="SSF100934">
    <property type="entry name" value="Heat shock protein 70kD (HSP70), C-terminal subdomain"/>
    <property type="match status" value="1"/>
</dbReference>
<dbReference type="InterPro" id="IPR029047">
    <property type="entry name" value="HSP70_peptide-bd_sf"/>
</dbReference>
<dbReference type="InterPro" id="IPR013126">
    <property type="entry name" value="Hsp_70_fam"/>
</dbReference>
<dbReference type="GO" id="GO:0140662">
    <property type="term" value="F:ATP-dependent protein folding chaperone"/>
    <property type="evidence" value="ECO:0007669"/>
    <property type="project" value="InterPro"/>
</dbReference>
<name>A0A1J4MTN2_9CRYT</name>
<protein>
    <recommendedName>
        <fullName evidence="6">DnaK family protein</fullName>
    </recommendedName>
</protein>
<keyword evidence="5" id="KW-1185">Reference proteome</keyword>
<sequence>MSVVGFDIGTINAVVATINRGSVTIVRSELSERTTPILVGYTESERLIGEAALSKLKSNYRNTCRYMKTLMGMLPSNLDRGELKYALASIETCEDGTLGYKVMYKQKPLIIYLTRVYATFLKRLKENTERSTNQQIRDLVVSIPGYYDNIARQNVLDALEIAGVQCLKLMNEESAVALDYGIFRSSSFGDNDATNVALVNCGAGYFFTSIVKFTKGKFNILATVYERKVSGRSMDNKIIEFVAQEFNDKHKINILDDLKARIKLEDAATRCKKILSANQEANFIVECVYGEYDINMIIERSKFEELCSDMRSDIYSMIKSALKQASLNTEEISSIEIVGGCSRIPWVQKVVSDAFGGRELCKTLNADETVARGCALQAAMLSPIIKVREFSMTERFPYEILLFWQNTTNLQDFKSTVLFSSGSDLNVLKNSTFTKTEPFEVFFRYSPSNMSSSLDLGRYLLQIPVQASQGDTKVKLYIRLDRNGILLLERVELIREEKVIEPYPSPETGSTAIGEEETHTNPGVEVPTSVSTKTRVKRSNVPFTMISKLPGYLTTEDKALYIEEEKRMSLEDLEVHLTREKLNELETYVFDMRSKLSPGSILYPFGEKETINEFVASLARTEDWIYDNYAATRNIFEQKLMELRSFGDPIERRFLENNQLKEIQTHMNSLFEHFNNICTNPDTDFTPESKAETHQGLISKYQEFTTSLKQNLEGRDLYQELIVPISTLRSLCSEIQDFCNQTLKPLSKTQQEVPYTGDQEVQEPKLNEDVAMDTEMQESKDETNNETMEIE</sequence>
<dbReference type="Gene3D" id="2.60.34.10">
    <property type="entry name" value="Substrate Binding Domain Of DNAk, Chain A, domain 1"/>
    <property type="match status" value="1"/>
</dbReference>
<dbReference type="Gene3D" id="1.20.1270.10">
    <property type="match status" value="1"/>
</dbReference>
<dbReference type="FunFam" id="3.90.640.10:FF:000004">
    <property type="entry name" value="Heat shock 70 kDa protein 4"/>
    <property type="match status" value="1"/>
</dbReference>
<feature type="region of interest" description="Disordered" evidence="3">
    <location>
        <begin position="504"/>
        <end position="531"/>
    </location>
</feature>
<dbReference type="PANTHER" id="PTHR45639">
    <property type="entry name" value="HSC70CB, ISOFORM G-RELATED"/>
    <property type="match status" value="1"/>
</dbReference>
<dbReference type="GO" id="GO:0005634">
    <property type="term" value="C:nucleus"/>
    <property type="evidence" value="ECO:0007669"/>
    <property type="project" value="TreeGrafter"/>
</dbReference>
<dbReference type="EMBL" id="LRBS01000033">
    <property type="protein sequence ID" value="OII77602.1"/>
    <property type="molecule type" value="Genomic_DNA"/>
</dbReference>
<dbReference type="InterPro" id="IPR029048">
    <property type="entry name" value="HSP70_C_sf"/>
</dbReference>
<dbReference type="GeneID" id="92365794"/>
<evidence type="ECO:0000313" key="4">
    <source>
        <dbReference type="EMBL" id="OII77602.1"/>
    </source>
</evidence>
<gene>
    <name evidence="4" type="ORF">cand_016090</name>
</gene>
<dbReference type="InterPro" id="IPR043129">
    <property type="entry name" value="ATPase_NBD"/>
</dbReference>
<feature type="region of interest" description="Disordered" evidence="3">
    <location>
        <begin position="749"/>
        <end position="791"/>
    </location>
</feature>
<dbReference type="Gene3D" id="3.30.420.40">
    <property type="match status" value="2"/>
</dbReference>
<dbReference type="GO" id="GO:0005829">
    <property type="term" value="C:cytosol"/>
    <property type="evidence" value="ECO:0007669"/>
    <property type="project" value="TreeGrafter"/>
</dbReference>
<dbReference type="Gene3D" id="3.90.640.10">
    <property type="entry name" value="Actin, Chain A, domain 4"/>
    <property type="match status" value="1"/>
</dbReference>
<dbReference type="Pfam" id="PF00012">
    <property type="entry name" value="HSP70"/>
    <property type="match status" value="1"/>
</dbReference>
<dbReference type="GO" id="GO:0005524">
    <property type="term" value="F:ATP binding"/>
    <property type="evidence" value="ECO:0007669"/>
    <property type="project" value="UniProtKB-KW"/>
</dbReference>
<dbReference type="PANTHER" id="PTHR45639:SF4">
    <property type="entry name" value="HSC70CB, ISOFORM G"/>
    <property type="match status" value="1"/>
</dbReference>
<evidence type="ECO:0008006" key="6">
    <source>
        <dbReference type="Google" id="ProtNLM"/>
    </source>
</evidence>
<comment type="caution">
    <text evidence="4">The sequence shown here is derived from an EMBL/GenBank/DDBJ whole genome shotgun (WGS) entry which is preliminary data.</text>
</comment>
<reference evidence="4 5" key="1">
    <citation type="submission" date="2016-10" db="EMBL/GenBank/DDBJ databases">
        <title>Reductive evolution of mitochondrial metabolism and differential evolution of invasion-related proteins in Cryptosporidium.</title>
        <authorList>
            <person name="Liu S."/>
            <person name="Roellig D.M."/>
            <person name="Guo Y."/>
            <person name="Li N."/>
            <person name="Frace M.A."/>
            <person name="Tang K."/>
            <person name="Zhang L."/>
            <person name="Feng Y."/>
            <person name="Xiao L."/>
        </authorList>
    </citation>
    <scope>NUCLEOTIDE SEQUENCE [LARGE SCALE GENOMIC DNA]</scope>
    <source>
        <strain evidence="4">30847</strain>
    </source>
</reference>
<dbReference type="PRINTS" id="PR00301">
    <property type="entry name" value="HEATSHOCK70"/>
</dbReference>
<organism evidence="4 5">
    <name type="scientific">Cryptosporidium andersoni</name>
    <dbReference type="NCBI Taxonomy" id="117008"/>
    <lineage>
        <taxon>Eukaryota</taxon>
        <taxon>Sar</taxon>
        <taxon>Alveolata</taxon>
        <taxon>Apicomplexa</taxon>
        <taxon>Conoidasida</taxon>
        <taxon>Coccidia</taxon>
        <taxon>Eucoccidiorida</taxon>
        <taxon>Eimeriorina</taxon>
        <taxon>Cryptosporidiidae</taxon>
        <taxon>Cryptosporidium</taxon>
    </lineage>
</organism>
<dbReference type="OrthoDB" id="434160at2759"/>
<keyword evidence="2" id="KW-0067">ATP-binding</keyword>
<dbReference type="InterPro" id="IPR018181">
    <property type="entry name" value="Heat_shock_70_CS"/>
</dbReference>
<dbReference type="RefSeq" id="XP_067069448.1">
    <property type="nucleotide sequence ID" value="XM_067211844.1"/>
</dbReference>
<dbReference type="Gene3D" id="3.30.30.30">
    <property type="match status" value="1"/>
</dbReference>
<dbReference type="Proteomes" id="UP000186804">
    <property type="component" value="Unassembled WGS sequence"/>
</dbReference>